<dbReference type="GeneID" id="77288588"/>
<sequence length="98" mass="11116">MNEIQEYDLVALTEDAIATHKVTHQQILLRRGQMGTVLMSFDQKAFLIDFTDQEGNTFAMETIETVKLLRLINEPELVGCSIAAHAPILDHNHRDIIL</sequence>
<dbReference type="AlphaFoldDB" id="A0A1J1JC73"/>
<gene>
    <name evidence="1" type="ORF">PLAM_1111</name>
</gene>
<evidence type="ECO:0000313" key="1">
    <source>
        <dbReference type="EMBL" id="CUM59078.1"/>
    </source>
</evidence>
<dbReference type="Pfam" id="PF16277">
    <property type="entry name" value="DUF4926"/>
    <property type="match status" value="1"/>
</dbReference>
<name>A0A1J1JC73_PLAAG</name>
<accession>A0A1J1JC73</accession>
<dbReference type="EMBL" id="LO018304">
    <property type="protein sequence ID" value="CUM59078.1"/>
    <property type="molecule type" value="Genomic_DNA"/>
</dbReference>
<proteinExistence type="predicted"/>
<dbReference type="InterPro" id="IPR032568">
    <property type="entry name" value="DUF4926"/>
</dbReference>
<protein>
    <submittedName>
        <fullName evidence="1">Uncharacterized protein</fullName>
    </submittedName>
</protein>
<organism evidence="1">
    <name type="scientific">Planktothrix agardhii</name>
    <name type="common">Oscillatoria agardhii</name>
    <dbReference type="NCBI Taxonomy" id="1160"/>
    <lineage>
        <taxon>Bacteria</taxon>
        <taxon>Bacillati</taxon>
        <taxon>Cyanobacteriota</taxon>
        <taxon>Cyanophyceae</taxon>
        <taxon>Oscillatoriophycideae</taxon>
        <taxon>Oscillatoriales</taxon>
        <taxon>Microcoleaceae</taxon>
        <taxon>Planktothrix</taxon>
    </lineage>
</organism>
<dbReference type="RefSeq" id="WP_227358025.1">
    <property type="nucleotide sequence ID" value="NZ_JBEIHM010000349.1"/>
</dbReference>
<reference evidence="1" key="1">
    <citation type="submission" date="2015-09" db="EMBL/GenBank/DDBJ databases">
        <authorList>
            <person name="Jackson K.R."/>
            <person name="Lunt B.L."/>
            <person name="Fisher J.N.B."/>
            <person name="Gardner A.V."/>
            <person name="Bailey M.E."/>
            <person name="Deus L.M."/>
            <person name="Earl A.S."/>
            <person name="Gibby P.D."/>
            <person name="Hartmann K.A."/>
            <person name="Liu J.E."/>
            <person name="Manci A.M."/>
            <person name="Nielsen D.A."/>
            <person name="Solomon M.B."/>
            <person name="Breakwell D.P."/>
            <person name="Burnett S.H."/>
            <person name="Grose J.H."/>
        </authorList>
    </citation>
    <scope>NUCLEOTIDE SEQUENCE</scope>
    <source>
        <strain evidence="1">7805</strain>
    </source>
</reference>